<keyword evidence="5" id="KW-0175">Coiled coil</keyword>
<evidence type="ECO:0000256" key="1">
    <source>
        <dbReference type="ARBA" id="ARBA00000085"/>
    </source>
</evidence>
<dbReference type="InterPro" id="IPR003594">
    <property type="entry name" value="HATPase_dom"/>
</dbReference>
<dbReference type="SMART" id="SM00448">
    <property type="entry name" value="REC"/>
    <property type="match status" value="1"/>
</dbReference>
<dbReference type="Pfam" id="PF00512">
    <property type="entry name" value="HisKA"/>
    <property type="match status" value="2"/>
</dbReference>
<dbReference type="Gene3D" id="3.40.50.2300">
    <property type="match status" value="1"/>
</dbReference>
<feature type="domain" description="Histidine kinase" evidence="6">
    <location>
        <begin position="217"/>
        <end position="433"/>
    </location>
</feature>
<evidence type="ECO:0000313" key="9">
    <source>
        <dbReference type="Proteomes" id="UP001291687"/>
    </source>
</evidence>
<dbReference type="InterPro" id="IPR013656">
    <property type="entry name" value="PAS_4"/>
</dbReference>
<gene>
    <name evidence="8" type="ORF">Megvenef_00056</name>
</gene>
<evidence type="ECO:0000256" key="4">
    <source>
        <dbReference type="PROSITE-ProRule" id="PRU00169"/>
    </source>
</evidence>
<dbReference type="InterPro" id="IPR036097">
    <property type="entry name" value="HisK_dim/P_sf"/>
</dbReference>
<protein>
    <recommendedName>
        <fullName evidence="2">histidine kinase</fullName>
        <ecNumber evidence="2">2.7.13.3</ecNumber>
    </recommendedName>
</protein>
<dbReference type="SUPFAM" id="SSF55874">
    <property type="entry name" value="ATPase domain of HSP90 chaperone/DNA topoisomerase II/histidine kinase"/>
    <property type="match status" value="2"/>
</dbReference>
<comment type="caution">
    <text evidence="8">The sequence shown here is derived from an EMBL/GenBank/DDBJ whole genome shotgun (WGS) entry which is preliminary data.</text>
</comment>
<dbReference type="InterPro" id="IPR036890">
    <property type="entry name" value="HATPase_C_sf"/>
</dbReference>
<evidence type="ECO:0000313" key="8">
    <source>
        <dbReference type="EMBL" id="MEA0970107.1"/>
    </source>
</evidence>
<accession>A0ABU5NAB1</accession>
<feature type="modified residue" description="4-aspartylphosphate" evidence="4">
    <location>
        <position position="529"/>
    </location>
</feature>
<evidence type="ECO:0000256" key="2">
    <source>
        <dbReference type="ARBA" id="ARBA00012438"/>
    </source>
</evidence>
<dbReference type="SMART" id="SM00387">
    <property type="entry name" value="HATPase_c"/>
    <property type="match status" value="2"/>
</dbReference>
<evidence type="ECO:0000256" key="5">
    <source>
        <dbReference type="SAM" id="Coils"/>
    </source>
</evidence>
<dbReference type="SUPFAM" id="SSF55785">
    <property type="entry name" value="PYP-like sensor domain (PAS domain)"/>
    <property type="match status" value="1"/>
</dbReference>
<dbReference type="Pfam" id="PF00072">
    <property type="entry name" value="Response_reg"/>
    <property type="match status" value="1"/>
</dbReference>
<dbReference type="Gene3D" id="3.30.565.10">
    <property type="entry name" value="Histidine kinase-like ATPase, C-terminal domain"/>
    <property type="match status" value="2"/>
</dbReference>
<dbReference type="EMBL" id="JARJFB010000002">
    <property type="protein sequence ID" value="MEA0970107.1"/>
    <property type="molecule type" value="Genomic_DNA"/>
</dbReference>
<dbReference type="SMART" id="SM00388">
    <property type="entry name" value="HisKA"/>
    <property type="match status" value="2"/>
</dbReference>
<dbReference type="Proteomes" id="UP001291687">
    <property type="component" value="Unassembled WGS sequence"/>
</dbReference>
<dbReference type="InterPro" id="IPR001789">
    <property type="entry name" value="Sig_transdc_resp-reg_receiver"/>
</dbReference>
<dbReference type="Gene3D" id="1.10.287.130">
    <property type="match status" value="2"/>
</dbReference>
<dbReference type="InterPro" id="IPR004358">
    <property type="entry name" value="Sig_transdc_His_kin-like_C"/>
</dbReference>
<dbReference type="PANTHER" id="PTHR43547">
    <property type="entry name" value="TWO-COMPONENT HISTIDINE KINASE"/>
    <property type="match status" value="1"/>
</dbReference>
<dbReference type="Pfam" id="PF08448">
    <property type="entry name" value="PAS_4"/>
    <property type="match status" value="1"/>
</dbReference>
<name>A0ABU5NAB1_9RICK</name>
<dbReference type="InterPro" id="IPR011006">
    <property type="entry name" value="CheY-like_superfamily"/>
</dbReference>
<evidence type="ECO:0000259" key="7">
    <source>
        <dbReference type="PROSITE" id="PS50110"/>
    </source>
</evidence>
<dbReference type="PROSITE" id="PS50109">
    <property type="entry name" value="HIS_KIN"/>
    <property type="match status" value="2"/>
</dbReference>
<dbReference type="Gene3D" id="3.30.450.20">
    <property type="entry name" value="PAS domain"/>
    <property type="match status" value="1"/>
</dbReference>
<evidence type="ECO:0000259" key="6">
    <source>
        <dbReference type="PROSITE" id="PS50109"/>
    </source>
</evidence>
<dbReference type="PRINTS" id="PR00344">
    <property type="entry name" value="BCTRLSENSOR"/>
</dbReference>
<organism evidence="8 9">
    <name type="scientific">Candidatus Megaera venefica</name>
    <dbReference type="NCBI Taxonomy" id="2055910"/>
    <lineage>
        <taxon>Bacteria</taxon>
        <taxon>Pseudomonadati</taxon>
        <taxon>Pseudomonadota</taxon>
        <taxon>Alphaproteobacteria</taxon>
        <taxon>Rickettsiales</taxon>
        <taxon>Rickettsiaceae</taxon>
        <taxon>Candidatus Megaera</taxon>
    </lineage>
</organism>
<comment type="catalytic activity">
    <reaction evidence="1">
        <text>ATP + protein L-histidine = ADP + protein N-phospho-L-histidine.</text>
        <dbReference type="EC" id="2.7.13.3"/>
    </reaction>
</comment>
<evidence type="ECO:0000256" key="3">
    <source>
        <dbReference type="ARBA" id="ARBA00022553"/>
    </source>
</evidence>
<sequence>MNMNSITLKFIMIIEPAHTPINYQMLFDSVPDCYLILTKTFTIVEVSNAYLKASQTNREEILGRGIFQVFPDNPDDPEATGVRNLKASLLRVLANRREDTMPVQKYDIPTREGNGFEERYWSPLNTPILDEKGDIIYIIHRVEDVTDFIKLKQQGHKQVKENEALRTITERMEAEVYVRAQQISETNNKLKQANKTLAEMYDKSKELDRLKMNFFANINHELRTPLTLILGPIVKLLNSTSFSEEEHNNLEIIERNAQLLLKHVNDLLDIAKLESKEMVTEYANVNLAKLTVQLASNFEFFAKEKKIDFTVNIPSSLHADVDESKLQRVLLNLLSNALKFTPTGGKVDLQVQKAGNKAIFTVCDTGPGIPISMREIIFERFRQIDESSRRYKGGTGLGLAIVKEFVTLHKGNIKVVDSAKGGAKFIVTLPIKAPIGFTVAKDPKANDTKIDKLFVTEFGNYDTKRTKAILPRTHTKHKELILVVEDNYDMNIFLTQILSSLNYRVETAYNGKDGLEKALRQLPDLIISDVMMPEMNGEELALALLAHPETKNIPLLMLTAKMDNALKIGLLKEGVQDYINKPFSTEELCVKVERLITQRRKRIAEHEGLIQQLSISNQELERFAYAAAHDLKSPLRVIDNLSQWIEEDLAGLVSGTTKEYMEKLRNQVHFMEKLLDDVLEYSRIDYKLEQNNQIINSNQLIDNIIALIDPPKEFLVKIVDKFKPLYIQLAPLQQALYNLIHNAIKHHDKEVGTIEVSIEENETKYIFNVRDDGPGIAQEYHQNIFNMFQTLKPHMPTGGTGMGLALVKKIVTNYGGEITVTSELGHGSLFQFTWQKLIDPNEQSYVN</sequence>
<keyword evidence="9" id="KW-1185">Reference proteome</keyword>
<dbReference type="InterPro" id="IPR035965">
    <property type="entry name" value="PAS-like_dom_sf"/>
</dbReference>
<reference evidence="8 9" key="1">
    <citation type="submission" date="2023-03" db="EMBL/GenBank/DDBJ databases">
        <title>Host association and intracellularity evolved multiple times independently in the Rickettsiales.</title>
        <authorList>
            <person name="Castelli M."/>
            <person name="Nardi T."/>
            <person name="Gammuto L."/>
            <person name="Bellinzona G."/>
            <person name="Sabaneyeva E."/>
            <person name="Potekhin A."/>
            <person name="Serra V."/>
            <person name="Petroni G."/>
            <person name="Sassera D."/>
        </authorList>
    </citation>
    <scope>NUCLEOTIDE SEQUENCE [LARGE SCALE GENOMIC DNA]</scope>
    <source>
        <strain evidence="8 9">Sr 2-6</strain>
    </source>
</reference>
<feature type="domain" description="Histidine kinase" evidence="6">
    <location>
        <begin position="626"/>
        <end position="838"/>
    </location>
</feature>
<keyword evidence="3 4" id="KW-0597">Phosphoprotein</keyword>
<dbReference type="InterPro" id="IPR005467">
    <property type="entry name" value="His_kinase_dom"/>
</dbReference>
<dbReference type="PROSITE" id="PS50110">
    <property type="entry name" value="RESPONSE_REGULATORY"/>
    <property type="match status" value="1"/>
</dbReference>
<dbReference type="PANTHER" id="PTHR43547:SF2">
    <property type="entry name" value="HYBRID SIGNAL TRANSDUCTION HISTIDINE KINASE C"/>
    <property type="match status" value="1"/>
</dbReference>
<dbReference type="EC" id="2.7.13.3" evidence="2"/>
<proteinExistence type="predicted"/>
<feature type="coiled-coil region" evidence="5">
    <location>
        <begin position="180"/>
        <end position="210"/>
    </location>
</feature>
<dbReference type="CDD" id="cd00082">
    <property type="entry name" value="HisKA"/>
    <property type="match status" value="2"/>
</dbReference>
<dbReference type="InterPro" id="IPR003661">
    <property type="entry name" value="HisK_dim/P_dom"/>
</dbReference>
<feature type="domain" description="Response regulatory" evidence="7">
    <location>
        <begin position="480"/>
        <end position="596"/>
    </location>
</feature>
<dbReference type="CDD" id="cd00075">
    <property type="entry name" value="HATPase"/>
    <property type="match status" value="1"/>
</dbReference>
<dbReference type="Pfam" id="PF02518">
    <property type="entry name" value="HATPase_c"/>
    <property type="match status" value="2"/>
</dbReference>
<dbReference type="SUPFAM" id="SSF52172">
    <property type="entry name" value="CheY-like"/>
    <property type="match status" value="1"/>
</dbReference>
<dbReference type="SUPFAM" id="SSF47384">
    <property type="entry name" value="Homodimeric domain of signal transducing histidine kinase"/>
    <property type="match status" value="2"/>
</dbReference>